<feature type="domain" description="Metallo-beta-lactamase" evidence="1">
    <location>
        <begin position="115"/>
        <end position="324"/>
    </location>
</feature>
<dbReference type="Gene3D" id="3.60.15.10">
    <property type="entry name" value="Ribonuclease Z/Hydroxyacylglutathione hydrolase-like"/>
    <property type="match status" value="1"/>
</dbReference>
<evidence type="ECO:0000259" key="1">
    <source>
        <dbReference type="Pfam" id="PF12706"/>
    </source>
</evidence>
<dbReference type="Pfam" id="PF12706">
    <property type="entry name" value="Lactamase_B_2"/>
    <property type="match status" value="1"/>
</dbReference>
<dbReference type="InterPro" id="IPR036866">
    <property type="entry name" value="RibonucZ/Hydroxyglut_hydro"/>
</dbReference>
<dbReference type="GO" id="GO:0016787">
    <property type="term" value="F:hydrolase activity"/>
    <property type="evidence" value="ECO:0007669"/>
    <property type="project" value="UniProtKB-KW"/>
</dbReference>
<proteinExistence type="predicted"/>
<organism evidence="2">
    <name type="scientific">mine drainage metagenome</name>
    <dbReference type="NCBI Taxonomy" id="410659"/>
    <lineage>
        <taxon>unclassified sequences</taxon>
        <taxon>metagenomes</taxon>
        <taxon>ecological metagenomes</taxon>
    </lineage>
</organism>
<dbReference type="PANTHER" id="PTHR15032">
    <property type="entry name" value="N-ACYL-PHOSPHATIDYLETHANOLAMINE-HYDROLYZING PHOSPHOLIPASE D"/>
    <property type="match status" value="1"/>
</dbReference>
<gene>
    <name evidence="2" type="ORF">CARN8_1120003</name>
</gene>
<evidence type="ECO:0000313" key="2">
    <source>
        <dbReference type="EMBL" id="VAY86602.1"/>
    </source>
</evidence>
<dbReference type="SUPFAM" id="SSF56281">
    <property type="entry name" value="Metallo-hydrolase/oxidoreductase"/>
    <property type="match status" value="1"/>
</dbReference>
<name>A0A3P3ZLB5_9ZZZZ</name>
<accession>A0A3P3ZLB5</accession>
<protein>
    <submittedName>
        <fullName evidence="2">Metal-dependent hydrolase</fullName>
    </submittedName>
</protein>
<dbReference type="InterPro" id="IPR001279">
    <property type="entry name" value="Metallo-B-lactamas"/>
</dbReference>
<dbReference type="PANTHER" id="PTHR15032:SF4">
    <property type="entry name" value="N-ACYL-PHOSPHATIDYLETHANOLAMINE-HYDROLYZING PHOSPHOLIPASE D"/>
    <property type="match status" value="1"/>
</dbReference>
<dbReference type="AlphaFoldDB" id="A0A3P3ZLB5"/>
<dbReference type="GO" id="GO:0005737">
    <property type="term" value="C:cytoplasm"/>
    <property type="evidence" value="ECO:0007669"/>
    <property type="project" value="TreeGrafter"/>
</dbReference>
<dbReference type="EMBL" id="UOYP01000016">
    <property type="protein sequence ID" value="VAY86602.1"/>
    <property type="molecule type" value="Genomic_DNA"/>
</dbReference>
<keyword evidence="2" id="KW-0378">Hydrolase</keyword>
<reference evidence="2" key="1">
    <citation type="submission" date="2018-10" db="EMBL/GenBank/DDBJ databases">
        <authorList>
            <person name="Plewniak F."/>
        </authorList>
    </citation>
    <scope>NUCLEOTIDE SEQUENCE</scope>
</reference>
<sequence length="379" mass="42899">MHSLPHLIRMGLCGLGLVLIPLFVYPDEIAIVNDFPSRPALRIGQEYQNRYPMPALRSGFFQWLLTHWWRELDHASDHPPQPVQVNLQALTHPGLAPQVTWIGHSTLLLQVDGLNILFDPIFSNYASPLPPLGPRRYQPPGVSLADLPHIDVVMVSHNHYDHLDLPNMRALARHRGGPPRFLLPLGNRSWFLDNVPIPGADPGSQVLELNWDQHVTLPGRQGPVEFHFDAVQHWATRSLFDKDETLWGSWAVLFPHFRFWFSGDLGHSEDTHDIGVKYSYFDLAAISIGAYQPHWYLRPFHVNPAEAVKVFSDIHAQRAFGIHWGTFPLSDENPDQPPQDLDKALKQASIPRANFTVLPLGQITTYSLPLLSLTAPRTP</sequence>